<accession>A0A2G5I4K8</accession>
<reference evidence="12 14" key="1">
    <citation type="submission" date="2015-10" db="EMBL/GenBank/DDBJ databases">
        <title>The cercosporin biosynthetic gene cluster was horizontally transferred to several fungal lineages and shown to be expanded in Cercospora beticola based on microsynteny with recipient genomes.</title>
        <authorList>
            <person name="De Jonge R."/>
            <person name="Ebert M.K."/>
            <person name="Suttle J.C."/>
            <person name="Jurick Ii W.M."/>
            <person name="Secor G.A."/>
            <person name="Thomma B.P."/>
            <person name="Van De Peer Y."/>
            <person name="Bolton M.D."/>
        </authorList>
    </citation>
    <scope>NUCLEOTIDE SEQUENCE [LARGE SCALE GENOMIC DNA]</scope>
    <source>
        <strain evidence="12 14">09-40</strain>
    </source>
</reference>
<evidence type="ECO:0000256" key="11">
    <source>
        <dbReference type="SAM" id="MobiDB-lite"/>
    </source>
</evidence>
<feature type="compositionally biased region" description="Basic and acidic residues" evidence="11">
    <location>
        <begin position="251"/>
        <end position="279"/>
    </location>
</feature>
<evidence type="ECO:0000256" key="4">
    <source>
        <dbReference type="ARBA" id="ARBA00022517"/>
    </source>
</evidence>
<evidence type="ECO:0000256" key="1">
    <source>
        <dbReference type="ARBA" id="ARBA00004604"/>
    </source>
</evidence>
<dbReference type="OrthoDB" id="448446at2759"/>
<organism evidence="12 14">
    <name type="scientific">Cercospora beticola</name>
    <name type="common">Sugarbeet leaf spot fungus</name>
    <dbReference type="NCBI Taxonomy" id="122368"/>
    <lineage>
        <taxon>Eukaryota</taxon>
        <taxon>Fungi</taxon>
        <taxon>Dikarya</taxon>
        <taxon>Ascomycota</taxon>
        <taxon>Pezizomycotina</taxon>
        <taxon>Dothideomycetes</taxon>
        <taxon>Dothideomycetidae</taxon>
        <taxon>Mycosphaerellales</taxon>
        <taxon>Mycosphaerellaceae</taxon>
        <taxon>Cercospora</taxon>
    </lineage>
</organism>
<proteinExistence type="inferred from homology"/>
<dbReference type="PANTHER" id="PTHR21738">
    <property type="entry name" value="RIBOSOMAL RNA PROCESSING PROTEIN 36 HOMOLOG"/>
    <property type="match status" value="1"/>
</dbReference>
<protein>
    <recommendedName>
        <fullName evidence="10">rRNA biogenesis protein RRP36</fullName>
    </recommendedName>
</protein>
<keyword evidence="4 10" id="KW-0690">Ribosome biogenesis</keyword>
<dbReference type="EMBL" id="LKMD01000101">
    <property type="protein sequence ID" value="PIA99698.1"/>
    <property type="molecule type" value="Genomic_DNA"/>
</dbReference>
<dbReference type="Proteomes" id="UP001302367">
    <property type="component" value="Chromosome 3"/>
</dbReference>
<feature type="region of interest" description="Disordered" evidence="11">
    <location>
        <begin position="249"/>
        <end position="279"/>
    </location>
</feature>
<keyword evidence="15" id="KW-1185">Reference proteome</keyword>
<feature type="region of interest" description="Disordered" evidence="11">
    <location>
        <begin position="1"/>
        <end position="189"/>
    </location>
</feature>
<evidence type="ECO:0000256" key="8">
    <source>
        <dbReference type="ARBA" id="ARBA00023274"/>
    </source>
</evidence>
<name>A0A2G5I4K8_CERBT</name>
<dbReference type="GO" id="GO:0005730">
    <property type="term" value="C:nucleolus"/>
    <property type="evidence" value="ECO:0007669"/>
    <property type="project" value="UniProtKB-SubCell"/>
</dbReference>
<feature type="region of interest" description="Disordered" evidence="11">
    <location>
        <begin position="302"/>
        <end position="336"/>
    </location>
</feature>
<sequence>MAQKQHAARPRPVDVDASGEDMSEKEFHSEEDASMDDVSGSEDEHSDTDISDEESADPGQSYEQQIGNLSFGALKQAQDAVSRKRKRGSDTTPDQEDKLAALRDRLRQIKEQKASKTSETSKSAKKPKPANRAPSDDDDSEDDSDSDSDSGPSEEDAPNKSRTSKHAPAAQSTKYQVSRRRQVVDVPKRNVRDPRFDAFHQGAPTGNIDKAYSFLVDYQKDEIKQLKAEIKRTKNEEEKDVLRRKVNSMENRLKAKAAKEREQEVLRKHRKEEKAKVEQGKTPYYLKKKELKEKALVEKFKGMKSKERQKLIEKRQKKESQKEKKKMPEARRMAVG</sequence>
<comment type="function">
    <text evidence="9 10">Component of the 90S pre-ribosome involved in the maturation of rRNAs. Required for early cleavages of the pre-RNAs in the 40S ribosomal subunit maturation pathway.</text>
</comment>
<feature type="compositionally biased region" description="Basic and acidic residues" evidence="11">
    <location>
        <begin position="95"/>
        <end position="116"/>
    </location>
</feature>
<keyword evidence="8 10" id="KW-0687">Ribonucleoprotein</keyword>
<evidence type="ECO:0000256" key="5">
    <source>
        <dbReference type="ARBA" id="ARBA00022552"/>
    </source>
</evidence>
<evidence type="ECO:0000256" key="2">
    <source>
        <dbReference type="ARBA" id="ARBA00009418"/>
    </source>
</evidence>
<evidence type="ECO:0000256" key="3">
    <source>
        <dbReference type="ARBA" id="ARBA00011167"/>
    </source>
</evidence>
<reference evidence="13 15" key="2">
    <citation type="submission" date="2023-09" db="EMBL/GenBank/DDBJ databases">
        <title>Complete-Gapless Cercospora beticola genome.</title>
        <authorList>
            <person name="Wyatt N.A."/>
            <person name="Spanner R.E."/>
            <person name="Bolton M.D."/>
        </authorList>
    </citation>
    <scope>NUCLEOTIDE SEQUENCE [LARGE SCALE GENOMIC DNA]</scope>
    <source>
        <strain evidence="13">Cb09-40</strain>
    </source>
</reference>
<gene>
    <name evidence="12" type="ORF">CB0940_03416</name>
    <name evidence="13" type="ORF">RHO25_005212</name>
</gene>
<dbReference type="InterPro" id="IPR009292">
    <property type="entry name" value="RRP36"/>
</dbReference>
<comment type="similarity">
    <text evidence="2 10">Belongs to the RRP36 family.</text>
</comment>
<keyword evidence="6" id="KW-0175">Coiled coil</keyword>
<dbReference type="GO" id="GO:0000462">
    <property type="term" value="P:maturation of SSU-rRNA from tricistronic rRNA transcript (SSU-rRNA, 5.8S rRNA, LSU-rRNA)"/>
    <property type="evidence" value="ECO:0007669"/>
    <property type="project" value="TreeGrafter"/>
</dbReference>
<evidence type="ECO:0000256" key="10">
    <source>
        <dbReference type="RuleBase" id="RU368027"/>
    </source>
</evidence>
<dbReference type="AlphaFoldDB" id="A0A2G5I4K8"/>
<dbReference type="PANTHER" id="PTHR21738:SF0">
    <property type="entry name" value="RIBOSOMAL RNA PROCESSING PROTEIN 36 HOMOLOG"/>
    <property type="match status" value="1"/>
</dbReference>
<keyword evidence="5 10" id="KW-0698">rRNA processing</keyword>
<feature type="compositionally biased region" description="Acidic residues" evidence="11">
    <location>
        <begin position="32"/>
        <end position="56"/>
    </location>
</feature>
<evidence type="ECO:0000256" key="7">
    <source>
        <dbReference type="ARBA" id="ARBA00023242"/>
    </source>
</evidence>
<evidence type="ECO:0000313" key="13">
    <source>
        <dbReference type="EMBL" id="WPB00592.1"/>
    </source>
</evidence>
<keyword evidence="7 10" id="KW-0539">Nucleus</keyword>
<dbReference type="Proteomes" id="UP000230605">
    <property type="component" value="Chromosome 3"/>
</dbReference>
<evidence type="ECO:0000256" key="9">
    <source>
        <dbReference type="ARBA" id="ARBA00025053"/>
    </source>
</evidence>
<evidence type="ECO:0000256" key="6">
    <source>
        <dbReference type="ARBA" id="ARBA00023054"/>
    </source>
</evidence>
<evidence type="ECO:0000313" key="12">
    <source>
        <dbReference type="EMBL" id="PIA99698.1"/>
    </source>
</evidence>
<dbReference type="GO" id="GO:0030686">
    <property type="term" value="C:90S preribosome"/>
    <property type="evidence" value="ECO:0007669"/>
    <property type="project" value="TreeGrafter"/>
</dbReference>
<feature type="compositionally biased region" description="Basic and acidic residues" evidence="11">
    <location>
        <begin position="22"/>
        <end position="31"/>
    </location>
</feature>
<dbReference type="Pfam" id="PF06102">
    <property type="entry name" value="RRP36"/>
    <property type="match status" value="1"/>
</dbReference>
<evidence type="ECO:0000313" key="14">
    <source>
        <dbReference type="Proteomes" id="UP000230605"/>
    </source>
</evidence>
<evidence type="ECO:0000313" key="15">
    <source>
        <dbReference type="Proteomes" id="UP001302367"/>
    </source>
</evidence>
<feature type="compositionally biased region" description="Acidic residues" evidence="11">
    <location>
        <begin position="136"/>
        <end position="156"/>
    </location>
</feature>
<comment type="subcellular location">
    <subcellularLocation>
        <location evidence="1 10">Nucleus</location>
        <location evidence="1 10">Nucleolus</location>
    </subcellularLocation>
</comment>
<dbReference type="EMBL" id="CP134186">
    <property type="protein sequence ID" value="WPB00592.1"/>
    <property type="molecule type" value="Genomic_DNA"/>
</dbReference>
<comment type="subunit">
    <text evidence="3 10">Associates with 90S and pre-40S pre-ribosomal particles.</text>
</comment>